<dbReference type="GO" id="GO:0003677">
    <property type="term" value="F:DNA binding"/>
    <property type="evidence" value="ECO:0007669"/>
    <property type="project" value="InterPro"/>
</dbReference>
<dbReference type="SUPFAM" id="SSF56349">
    <property type="entry name" value="DNA breaking-rejoining enzymes"/>
    <property type="match status" value="1"/>
</dbReference>
<dbReference type="Pfam" id="PF13009">
    <property type="entry name" value="Integrase_2"/>
    <property type="match status" value="1"/>
</dbReference>
<keyword evidence="1" id="KW-0233">DNA recombination</keyword>
<comment type="caution">
    <text evidence="2">The sequence shown here is derived from an EMBL/GenBank/DDBJ whole genome shotgun (WGS) entry which is preliminary data.</text>
</comment>
<organism evidence="2 3">
    <name type="scientific">Bosea caraganae</name>
    <dbReference type="NCBI Taxonomy" id="2763117"/>
    <lineage>
        <taxon>Bacteria</taxon>
        <taxon>Pseudomonadati</taxon>
        <taxon>Pseudomonadota</taxon>
        <taxon>Alphaproteobacteria</taxon>
        <taxon>Hyphomicrobiales</taxon>
        <taxon>Boseaceae</taxon>
        <taxon>Bosea</taxon>
    </lineage>
</organism>
<evidence type="ECO:0000256" key="1">
    <source>
        <dbReference type="ARBA" id="ARBA00023172"/>
    </source>
</evidence>
<evidence type="ECO:0000313" key="3">
    <source>
        <dbReference type="Proteomes" id="UP000255207"/>
    </source>
</evidence>
<dbReference type="Proteomes" id="UP000255207">
    <property type="component" value="Unassembled WGS sequence"/>
</dbReference>
<evidence type="ECO:0000313" key="2">
    <source>
        <dbReference type="EMBL" id="RDJ22574.1"/>
    </source>
</evidence>
<evidence type="ECO:0008006" key="4">
    <source>
        <dbReference type="Google" id="ProtNLM"/>
    </source>
</evidence>
<protein>
    <recommendedName>
        <fullName evidence="4">Integrase</fullName>
    </recommendedName>
</protein>
<dbReference type="AlphaFoldDB" id="A0A370L2Z4"/>
<name>A0A370L2Z4_9HYPH</name>
<accession>A0A370L2Z4</accession>
<reference evidence="3" key="1">
    <citation type="submission" date="2018-07" db="EMBL/GenBank/DDBJ databases">
        <authorList>
            <person name="Safronova V.I."/>
            <person name="Chirak E.R."/>
            <person name="Sazanova A.L."/>
        </authorList>
    </citation>
    <scope>NUCLEOTIDE SEQUENCE [LARGE SCALE GENOMIC DNA]</scope>
    <source>
        <strain evidence="3">RCAM04685</strain>
    </source>
</reference>
<dbReference type="Gene3D" id="1.10.443.10">
    <property type="entry name" value="Intergrase catalytic core"/>
    <property type="match status" value="1"/>
</dbReference>
<keyword evidence="3" id="KW-1185">Reference proteome</keyword>
<dbReference type="GO" id="GO:0006310">
    <property type="term" value="P:DNA recombination"/>
    <property type="evidence" value="ECO:0007669"/>
    <property type="project" value="UniProtKB-KW"/>
</dbReference>
<dbReference type="InterPro" id="IPR011010">
    <property type="entry name" value="DNA_brk_join_enz"/>
</dbReference>
<dbReference type="EMBL" id="QQTP01000010">
    <property type="protein sequence ID" value="RDJ22574.1"/>
    <property type="molecule type" value="Genomic_DNA"/>
</dbReference>
<dbReference type="RefSeq" id="WP_114830904.1">
    <property type="nucleotide sequence ID" value="NZ_QQTP01000010.1"/>
</dbReference>
<sequence>MGESLMSSSDGRCVDRINSTEHNIYHLSEVAKLAIAGLIDEITNLDSTTRIMLAKPGAEARHGAALRRQNQILVTLIREREEGNLILSPRLFSNEGHRFSRRNCEFIIKSTALGRSLDALLENNGFYNFIDEQKSSDTRTKYITICKMLVTSIVMCSSGINDAADISCDEFIQWLSFFRNINLSRWRSDLWPKGSGFGFRCLKELALAWSRIPGHSKAASLSTQARSDSQNYRNMKYLRENAPSHLVAWITLYDRWMHGIPSLAASYDQTFKYICRWLDSIHKFRDVSDPVEFLSIPNDRASFLEFLKTLPPSNRNKTPGDNIPGAWIGHISRAILFSDFIELNAAPTVRLWPLVEQRDLAAAQGQSSSLGSGLEVSARPLPSYLYDLVKSILLEGENGWPGSLTACQSVVIGPSNKAESIYCPVLPTLYLMLFDLPLRVGQAKRMDSGEGDTNCFDPISLQWTPNTGINAGYWGIQGRSDGGFARSTGTERPITGFFVNTNKTGRPYTIPWENLDQHRSLYSLRKWQEEYNSISIPLTPKQYIDRITDTDDDNKLSRLPHIFPLFRLPGANKEGVRGAIPSATKTTDFWQLLMGETELRWNALHPEHQIKIVDWNVTSGRPQSARYTPHGLRTAGITRLLEQGVPFEVVSKLIAGHMSWIMTARYFNPDPFKIHQMIEEASRSANAERVQRRFHELRTLGRDELAKRTTSLAPDAIEAAVAMDATDRALWNNIGYGFCPWDGSRCHDGGDCLRKNTVRGKRKNVYAPVPGGNYNCIMCRHFVTGPDWIDELELYGTLLTRRMTNKSDEIKNNDTILEKHNISLRIERDDLVRTEIEREIKACSNRQFKLNSEAELLGNAVMNAHKLLEGSKILKDLRVNEADPGNALIVRDRDSIVEFVAISGFEQAALVFGTAEIHHWMQDDEATATFERSIDWILHNSGLAPIAFSTGNIKFRKAAYRAVGGYILSNCSRGEIVALEDRKLRLQDLPEYGRVEEMIRKALSGAALAIGDHPGPIPNGILTAAEAES</sequence>
<dbReference type="InterPro" id="IPR013762">
    <property type="entry name" value="Integrase-like_cat_sf"/>
</dbReference>
<gene>
    <name evidence="2" type="ORF">DWE98_19265</name>
</gene>
<proteinExistence type="predicted"/>
<dbReference type="GO" id="GO:0015074">
    <property type="term" value="P:DNA integration"/>
    <property type="evidence" value="ECO:0007669"/>
    <property type="project" value="InterPro"/>
</dbReference>
<dbReference type="InterPro" id="IPR024965">
    <property type="entry name" value="Putative_integrase"/>
</dbReference>